<keyword evidence="18" id="KW-1185">Reference proteome</keyword>
<dbReference type="GO" id="GO:0003824">
    <property type="term" value="F:catalytic activity"/>
    <property type="evidence" value="ECO:0007669"/>
    <property type="project" value="InterPro"/>
</dbReference>
<feature type="transmembrane region" description="Helical" evidence="12">
    <location>
        <begin position="768"/>
        <end position="787"/>
    </location>
</feature>
<dbReference type="EMBL" id="KQ989519">
    <property type="protein sequence ID" value="KZV54512.1"/>
    <property type="molecule type" value="Genomic_DNA"/>
</dbReference>
<dbReference type="GO" id="GO:0005886">
    <property type="term" value="C:plasma membrane"/>
    <property type="evidence" value="ECO:0007669"/>
    <property type="project" value="TreeGrafter"/>
</dbReference>
<evidence type="ECO:0000256" key="5">
    <source>
        <dbReference type="ARBA" id="ARBA00022692"/>
    </source>
</evidence>
<evidence type="ECO:0000256" key="2">
    <source>
        <dbReference type="ARBA" id="ARBA00007441"/>
    </source>
</evidence>
<evidence type="ECO:0000259" key="15">
    <source>
        <dbReference type="Pfam" id="PF13967"/>
    </source>
</evidence>
<evidence type="ECO:0000256" key="9">
    <source>
        <dbReference type="ARBA" id="ARBA00023065"/>
    </source>
</evidence>
<dbReference type="InterPro" id="IPR004838">
    <property type="entry name" value="NHTrfase_class1_PyrdxlP-BS"/>
</dbReference>
<dbReference type="PROSITE" id="PS00105">
    <property type="entry name" value="AA_TRANSFER_CLASS_1"/>
    <property type="match status" value="1"/>
</dbReference>
<feature type="domain" description="CSC1/OSCA1-like N-terminal transmembrane" evidence="15">
    <location>
        <begin position="420"/>
        <end position="580"/>
    </location>
</feature>
<dbReference type="InterPro" id="IPR045122">
    <property type="entry name" value="Csc1-like"/>
</dbReference>
<keyword evidence="11" id="KW-0407">Ion channel</keyword>
<dbReference type="Gene3D" id="3.90.1150.10">
    <property type="entry name" value="Aspartate Aminotransferase, domain 1"/>
    <property type="match status" value="1"/>
</dbReference>
<evidence type="ECO:0000256" key="12">
    <source>
        <dbReference type="SAM" id="Phobius"/>
    </source>
</evidence>
<dbReference type="Pfam" id="PF02714">
    <property type="entry name" value="RSN1_7TM"/>
    <property type="match status" value="1"/>
</dbReference>
<evidence type="ECO:0000256" key="3">
    <source>
        <dbReference type="ARBA" id="ARBA00007779"/>
    </source>
</evidence>
<feature type="transmembrane region" description="Helical" evidence="12">
    <location>
        <begin position="500"/>
        <end position="524"/>
    </location>
</feature>
<dbReference type="AlphaFoldDB" id="A0A2Z7D4G4"/>
<comment type="similarity">
    <text evidence="2">Belongs to the class-I pyridoxal-phosphate-dependent aminotransferase family.</text>
</comment>
<evidence type="ECO:0000256" key="11">
    <source>
        <dbReference type="ARBA" id="ARBA00023303"/>
    </source>
</evidence>
<reference evidence="17 18" key="1">
    <citation type="journal article" date="2015" name="Proc. Natl. Acad. Sci. U.S.A.">
        <title>The resurrection genome of Boea hygrometrica: A blueprint for survival of dehydration.</title>
        <authorList>
            <person name="Xiao L."/>
            <person name="Yang G."/>
            <person name="Zhang L."/>
            <person name="Yang X."/>
            <person name="Zhao S."/>
            <person name="Ji Z."/>
            <person name="Zhou Q."/>
            <person name="Hu M."/>
            <person name="Wang Y."/>
            <person name="Chen M."/>
            <person name="Xu Y."/>
            <person name="Jin H."/>
            <person name="Xiao X."/>
            <person name="Hu G."/>
            <person name="Bao F."/>
            <person name="Hu Y."/>
            <person name="Wan P."/>
            <person name="Li L."/>
            <person name="Deng X."/>
            <person name="Kuang T."/>
            <person name="Xiang C."/>
            <person name="Zhu J.K."/>
            <person name="Oliver M.J."/>
            <person name="He Y."/>
        </authorList>
    </citation>
    <scope>NUCLEOTIDE SEQUENCE [LARGE SCALE GENOMIC DNA]</scope>
    <source>
        <strain evidence="18">cv. XS01</strain>
    </source>
</reference>
<proteinExistence type="inferred from homology"/>
<dbReference type="Proteomes" id="UP000250235">
    <property type="component" value="Unassembled WGS sequence"/>
</dbReference>
<dbReference type="OrthoDB" id="1689567at2759"/>
<feature type="transmembrane region" description="Helical" evidence="12">
    <location>
        <begin position="420"/>
        <end position="441"/>
    </location>
</feature>
<dbReference type="GO" id="GO:0030170">
    <property type="term" value="F:pyridoxal phosphate binding"/>
    <property type="evidence" value="ECO:0007669"/>
    <property type="project" value="InterPro"/>
</dbReference>
<evidence type="ECO:0000259" key="13">
    <source>
        <dbReference type="Pfam" id="PF00155"/>
    </source>
</evidence>
<dbReference type="Pfam" id="PF14703">
    <property type="entry name" value="PHM7_cyt"/>
    <property type="match status" value="1"/>
</dbReference>
<dbReference type="SUPFAM" id="SSF53383">
    <property type="entry name" value="PLP-dependent transferases"/>
    <property type="match status" value="1"/>
</dbReference>
<accession>A0A2Z7D4G4</accession>
<keyword evidence="8 12" id="KW-1133">Transmembrane helix</keyword>
<evidence type="ECO:0000256" key="1">
    <source>
        <dbReference type="ARBA" id="ARBA00004141"/>
    </source>
</evidence>
<dbReference type="Gene3D" id="3.40.640.10">
    <property type="entry name" value="Type I PLP-dependent aspartate aminotransferase-like (Major domain)"/>
    <property type="match status" value="1"/>
</dbReference>
<comment type="similarity">
    <text evidence="3">Belongs to the CSC1 (TC 1.A.17) family.</text>
</comment>
<dbReference type="Pfam" id="PF13967">
    <property type="entry name" value="RSN1_TM"/>
    <property type="match status" value="1"/>
</dbReference>
<evidence type="ECO:0000256" key="10">
    <source>
        <dbReference type="ARBA" id="ARBA00023136"/>
    </source>
</evidence>
<evidence type="ECO:0000256" key="6">
    <source>
        <dbReference type="ARBA" id="ARBA00022837"/>
    </source>
</evidence>
<evidence type="ECO:0000256" key="7">
    <source>
        <dbReference type="ARBA" id="ARBA00022898"/>
    </source>
</evidence>
<name>A0A2Z7D4G4_9LAMI</name>
<dbReference type="CDD" id="cd00609">
    <property type="entry name" value="AAT_like"/>
    <property type="match status" value="1"/>
</dbReference>
<dbReference type="GO" id="GO:0005227">
    <property type="term" value="F:calcium-activated cation channel activity"/>
    <property type="evidence" value="ECO:0007669"/>
    <property type="project" value="InterPro"/>
</dbReference>
<dbReference type="InterPro" id="IPR027815">
    <property type="entry name" value="CSC1/OSCA1-like_cyt"/>
</dbReference>
<comment type="subcellular location">
    <subcellularLocation>
        <location evidence="1">Membrane</location>
        <topology evidence="1">Multi-pass membrane protein</topology>
    </subcellularLocation>
</comment>
<evidence type="ECO:0000313" key="17">
    <source>
        <dbReference type="EMBL" id="KZV54512.1"/>
    </source>
</evidence>
<dbReference type="InterPro" id="IPR004839">
    <property type="entry name" value="Aminotransferase_I/II_large"/>
</dbReference>
<evidence type="ECO:0008006" key="19">
    <source>
        <dbReference type="Google" id="ProtNLM"/>
    </source>
</evidence>
<evidence type="ECO:0000259" key="14">
    <source>
        <dbReference type="Pfam" id="PF02714"/>
    </source>
</evidence>
<feature type="transmembrane region" description="Helical" evidence="12">
    <location>
        <begin position="558"/>
        <end position="579"/>
    </location>
</feature>
<feature type="transmembrane region" description="Helical" evidence="12">
    <location>
        <begin position="820"/>
        <end position="840"/>
    </location>
</feature>
<dbReference type="Pfam" id="PF00155">
    <property type="entry name" value="Aminotran_1_2"/>
    <property type="match status" value="1"/>
</dbReference>
<organism evidence="17 18">
    <name type="scientific">Dorcoceras hygrometricum</name>
    <dbReference type="NCBI Taxonomy" id="472368"/>
    <lineage>
        <taxon>Eukaryota</taxon>
        <taxon>Viridiplantae</taxon>
        <taxon>Streptophyta</taxon>
        <taxon>Embryophyta</taxon>
        <taxon>Tracheophyta</taxon>
        <taxon>Spermatophyta</taxon>
        <taxon>Magnoliopsida</taxon>
        <taxon>eudicotyledons</taxon>
        <taxon>Gunneridae</taxon>
        <taxon>Pentapetalae</taxon>
        <taxon>asterids</taxon>
        <taxon>lamiids</taxon>
        <taxon>Lamiales</taxon>
        <taxon>Gesneriaceae</taxon>
        <taxon>Didymocarpoideae</taxon>
        <taxon>Trichosporeae</taxon>
        <taxon>Loxocarpinae</taxon>
        <taxon>Dorcoceras</taxon>
    </lineage>
</organism>
<dbReference type="PRINTS" id="PR00753">
    <property type="entry name" value="ACCSYNTHASE"/>
</dbReference>
<feature type="transmembrane region" description="Helical" evidence="12">
    <location>
        <begin position="860"/>
        <end position="879"/>
    </location>
</feature>
<keyword evidence="4" id="KW-0813">Transport</keyword>
<evidence type="ECO:0000256" key="4">
    <source>
        <dbReference type="ARBA" id="ARBA00022448"/>
    </source>
</evidence>
<keyword evidence="6" id="KW-0106">Calcium</keyword>
<feature type="domain" description="Aminotransferase class I/classII large" evidence="13">
    <location>
        <begin position="39"/>
        <end position="415"/>
    </location>
</feature>
<dbReference type="InterPro" id="IPR015422">
    <property type="entry name" value="PyrdxlP-dep_Trfase_small"/>
</dbReference>
<keyword evidence="10 12" id="KW-0472">Membrane</keyword>
<keyword evidence="9" id="KW-0406">Ion transport</keyword>
<dbReference type="PANTHER" id="PTHR13018">
    <property type="entry name" value="PROBABLE MEMBRANE PROTEIN DUF221-RELATED"/>
    <property type="match status" value="1"/>
</dbReference>
<evidence type="ECO:0000256" key="8">
    <source>
        <dbReference type="ARBA" id="ARBA00022989"/>
    </source>
</evidence>
<gene>
    <name evidence="17" type="ORF">F511_01310</name>
</gene>
<feature type="domain" description="CSC1/OSCA1-like cytosolic" evidence="16">
    <location>
        <begin position="601"/>
        <end position="755"/>
    </location>
</feature>
<protein>
    <recommendedName>
        <fullName evidence="19">Aminotransferase class I/classII domain-containing protein</fullName>
    </recommendedName>
</protein>
<keyword evidence="7" id="KW-0663">Pyridoxal phosphate</keyword>
<dbReference type="InterPro" id="IPR015424">
    <property type="entry name" value="PyrdxlP-dep_Trfase"/>
</dbReference>
<dbReference type="InterPro" id="IPR003864">
    <property type="entry name" value="CSC1/OSCA1-like_7TM"/>
</dbReference>
<sequence>MLSKKATCKSHGQDSSYFLGWQEYEKNPFDPIRNPSGIIQMGLAENQLSFDLLESWIARNQEISGFKKMGGSVFRELALFQDYHGLPAFKKELVEYMSEIRQKQVKFDPDKVVLTAGATSANETLMFCLAEPGEAFLIPTPYYPGFDRDLKWRTGVEIIPVHCHSSNNFRITDSSLKEAYTQAQNLELNVKGIFITNPSNPLGTTLTLNELNLLIDFAINENIHIVSDEIYTGTVFDSPRFISIIEALKMRKLNPKRASIWSRVHIVCSLSKDLGLPGFRIGMIYSNNDTLIAAATKMSSFGLISSQSQFLLSKILGDKKFVRNYVKENGRRLKKRQKILVSGLREVGIPCLKSNSGLFCWVDMRKLLDSETFEAEMDLWRKIIRDFLLNVSPGSSCHCMEPGWFRVSQYSETEMDVSSLLTSAAINTAVCVALFSLYSVLRKQPSLLSVYFGQRLSQVRSKRHDPFCFERLVPSASWIVKAWEASEDELFAIGGVDAVVFLRAVVFSVRILTVAAIVCLFLVLPLNYNFGIEIEHKQFPDEPLNVFTIGNVKEGSRWLWAHCLALYIITCCACILLYFEYKNITRMRLAYINSSLSHPSHFAVLVRAIPWSREEAYSDTLTKFFTNYYSSSYLLHQMIYQSGTVQKLMSDAEKMYKILRTTHLEQTCGSKFMRCGFCGGTSAASFKILSIEPEISRGRSSFDGSDTRKKECGAALVFFRTRYAALVASEVLQAPSPMSWVTDSAPEPRDVYWSNLCVPYRLLWIRKIAVLVASILFVIFFLIPVVFTQSLVHFEKLKKIFPFLRDIGRRKFVEQVITGYLPSLIFMIFLYFVPPLMIVFSTLEGSISRSSRKRSSCIKVTYFVIWNVFFANILTETAIDHYQNSIMKLGDAKNIPNLLAKAVPSTATFFMTYVLTSGWASLSIELIQPFPLVCNLFYRFILQNKDETTYGTYTFPYHTEVPRVLLFGLLDTERICNEISDRGAVLACGAQHNNILVGANPNNSTGSFRDQRIVNCFKLYHSADCLHATLQRVLQAKVSPAFQKTPAKIIIEMDRQDEQCGRLEEIHQKLQSAYNQFTPISHGLPKTVEQTVMHWDWIVVR</sequence>
<dbReference type="InterPro" id="IPR032880">
    <property type="entry name" value="CSC1/OSCA1-like_N"/>
</dbReference>
<dbReference type="InterPro" id="IPR015421">
    <property type="entry name" value="PyrdxlP-dep_Trfase_major"/>
</dbReference>
<feature type="domain" description="CSC1/OSCA1-like 7TM region" evidence="14">
    <location>
        <begin position="766"/>
        <end position="969"/>
    </location>
</feature>
<evidence type="ECO:0000313" key="18">
    <source>
        <dbReference type="Proteomes" id="UP000250235"/>
    </source>
</evidence>
<evidence type="ECO:0000259" key="16">
    <source>
        <dbReference type="Pfam" id="PF14703"/>
    </source>
</evidence>
<dbReference type="PANTHER" id="PTHR13018:SF117">
    <property type="entry name" value="CSC1-LIKE PROTEIN RXW8"/>
    <property type="match status" value="1"/>
</dbReference>
<keyword evidence="5 12" id="KW-0812">Transmembrane</keyword>